<evidence type="ECO:0000313" key="2">
    <source>
        <dbReference type="Proteomes" id="UP001055634"/>
    </source>
</evidence>
<evidence type="ECO:0008006" key="3">
    <source>
        <dbReference type="Google" id="ProtNLM"/>
    </source>
</evidence>
<dbReference type="EMBL" id="ON529850">
    <property type="protein sequence ID" value="UTC28413.1"/>
    <property type="molecule type" value="Genomic_DNA"/>
</dbReference>
<organism evidence="1 2">
    <name type="scientific">Brevundimonas phage vB_BpoS-Gurke</name>
    <dbReference type="NCBI Taxonomy" id="2948599"/>
    <lineage>
        <taxon>Viruses</taxon>
        <taxon>Duplodnaviria</taxon>
        <taxon>Heunggongvirae</taxon>
        <taxon>Uroviricota</taxon>
        <taxon>Caudoviricetes</taxon>
        <taxon>Jeanschmidtviridae</taxon>
        <taxon>Kikimoravirus</taxon>
        <taxon>Kikimoravirus gurke</taxon>
    </lineage>
</organism>
<accession>A0A9E7SQN7</accession>
<name>A0A9E7SQN7_9CAUD</name>
<proteinExistence type="predicted"/>
<reference evidence="1" key="1">
    <citation type="submission" date="2022-04" db="EMBL/GenBank/DDBJ databases">
        <authorList>
            <person name="Friedrich I."/>
            <person name="Schneider D."/>
            <person name="Poehlein A."/>
            <person name="Hertel R."/>
            <person name="Daniel R."/>
        </authorList>
    </citation>
    <scope>NUCLEOTIDE SEQUENCE</scope>
</reference>
<protein>
    <recommendedName>
        <fullName evidence="3">Minor capsid protein</fullName>
    </recommendedName>
</protein>
<evidence type="ECO:0000313" key="1">
    <source>
        <dbReference type="EMBL" id="UTC28413.1"/>
    </source>
</evidence>
<keyword evidence="2" id="KW-1185">Reference proteome</keyword>
<dbReference type="Proteomes" id="UP001055634">
    <property type="component" value="Segment"/>
</dbReference>
<gene>
    <name evidence="1" type="ORF">GURKE_04110</name>
</gene>
<sequence>MNSKIKHGYDALLALRSLSDRATAVAASAAGGQVVDLHRLTAGCGDLKNMYGQTPFDVIVVVDAATGDAALKVQTVDAAGANPVDAPGGSIDAAALIGSVVVLKFDPATLKAADADAAGIRIFAELGSGASVSYYAFAAPNSKA</sequence>